<dbReference type="Pfam" id="PF00440">
    <property type="entry name" value="TetR_N"/>
    <property type="match status" value="1"/>
</dbReference>
<name>A0A9D2UW76_9ACTN</name>
<evidence type="ECO:0000256" key="2">
    <source>
        <dbReference type="ARBA" id="ARBA00023125"/>
    </source>
</evidence>
<comment type="caution">
    <text evidence="6">The sequence shown here is derived from an EMBL/GenBank/DDBJ whole genome shotgun (WGS) entry which is preliminary data.</text>
</comment>
<evidence type="ECO:0000256" key="1">
    <source>
        <dbReference type="ARBA" id="ARBA00023015"/>
    </source>
</evidence>
<dbReference type="Proteomes" id="UP000786989">
    <property type="component" value="Unassembled WGS sequence"/>
</dbReference>
<dbReference type="PANTHER" id="PTHR47506">
    <property type="entry name" value="TRANSCRIPTIONAL REGULATORY PROTEIN"/>
    <property type="match status" value="1"/>
</dbReference>
<dbReference type="InterPro" id="IPR001647">
    <property type="entry name" value="HTH_TetR"/>
</dbReference>
<dbReference type="GO" id="GO:0003677">
    <property type="term" value="F:DNA binding"/>
    <property type="evidence" value="ECO:0007669"/>
    <property type="project" value="UniProtKB-UniRule"/>
</dbReference>
<proteinExistence type="predicted"/>
<dbReference type="AlphaFoldDB" id="A0A9D2UW76"/>
<dbReference type="InterPro" id="IPR009057">
    <property type="entry name" value="Homeodomain-like_sf"/>
</dbReference>
<sequence>MGRKPSNVREKIIRAAYEVIQEKGYSKTTLENIVQRAGLTRGAFYYYFTDKDEILQELEKRYEATYRNPYGQIAYADTAYDTIKNLFVRNILSKKEPNPYAVMFRYRVESGTQLEGLRERQCDLDYDFIEVIVKIIQQGIDTGEFSESIDAREYACSIYLMLLGYDTFLLTHGKAPYAPAEIEQWAERMADIVLKPLLIPAE</sequence>
<evidence type="ECO:0000256" key="4">
    <source>
        <dbReference type="PROSITE-ProRule" id="PRU00335"/>
    </source>
</evidence>
<dbReference type="Gene3D" id="1.10.357.10">
    <property type="entry name" value="Tetracycline Repressor, domain 2"/>
    <property type="match status" value="1"/>
</dbReference>
<keyword evidence="3" id="KW-0804">Transcription</keyword>
<dbReference type="PRINTS" id="PR00455">
    <property type="entry name" value="HTHTETR"/>
</dbReference>
<feature type="DNA-binding region" description="H-T-H motif" evidence="4">
    <location>
        <begin position="29"/>
        <end position="48"/>
    </location>
</feature>
<dbReference type="SUPFAM" id="SSF48498">
    <property type="entry name" value="Tetracyclin repressor-like, C-terminal domain"/>
    <property type="match status" value="1"/>
</dbReference>
<dbReference type="PROSITE" id="PS01081">
    <property type="entry name" value="HTH_TETR_1"/>
    <property type="match status" value="1"/>
</dbReference>
<evidence type="ECO:0000313" key="6">
    <source>
        <dbReference type="EMBL" id="HJF65464.1"/>
    </source>
</evidence>
<organism evidence="6 7">
    <name type="scientific">Slackia equolifaciens</name>
    <dbReference type="NCBI Taxonomy" id="498718"/>
    <lineage>
        <taxon>Bacteria</taxon>
        <taxon>Bacillati</taxon>
        <taxon>Actinomycetota</taxon>
        <taxon>Coriobacteriia</taxon>
        <taxon>Eggerthellales</taxon>
        <taxon>Eggerthellaceae</taxon>
        <taxon>Slackia</taxon>
    </lineage>
</organism>
<reference evidence="6" key="1">
    <citation type="journal article" date="2021" name="PeerJ">
        <title>Extensive microbial diversity within the chicken gut microbiome revealed by metagenomics and culture.</title>
        <authorList>
            <person name="Gilroy R."/>
            <person name="Ravi A."/>
            <person name="Getino M."/>
            <person name="Pursley I."/>
            <person name="Horton D.L."/>
            <person name="Alikhan N.F."/>
            <person name="Baker D."/>
            <person name="Gharbi K."/>
            <person name="Hall N."/>
            <person name="Watson M."/>
            <person name="Adriaenssens E.M."/>
            <person name="Foster-Nyarko E."/>
            <person name="Jarju S."/>
            <person name="Secka A."/>
            <person name="Antonio M."/>
            <person name="Oren A."/>
            <person name="Chaudhuri R.R."/>
            <person name="La Ragione R."/>
            <person name="Hildebrand F."/>
            <person name="Pallen M.J."/>
        </authorList>
    </citation>
    <scope>NUCLEOTIDE SEQUENCE</scope>
    <source>
        <strain evidence="6">ChiGjej6B6-11269</strain>
    </source>
</reference>
<dbReference type="InterPro" id="IPR036271">
    <property type="entry name" value="Tet_transcr_reg_TetR-rel_C_sf"/>
</dbReference>
<evidence type="ECO:0000259" key="5">
    <source>
        <dbReference type="PROSITE" id="PS50977"/>
    </source>
</evidence>
<reference evidence="6" key="2">
    <citation type="submission" date="2021-09" db="EMBL/GenBank/DDBJ databases">
        <authorList>
            <person name="Gilroy R."/>
        </authorList>
    </citation>
    <scope>NUCLEOTIDE SEQUENCE</scope>
    <source>
        <strain evidence="6">ChiGjej6B6-11269</strain>
    </source>
</reference>
<protein>
    <submittedName>
        <fullName evidence="6">TetR/AcrR family transcriptional regulator</fullName>
    </submittedName>
</protein>
<feature type="domain" description="HTH tetR-type" evidence="5">
    <location>
        <begin position="6"/>
        <end position="66"/>
    </location>
</feature>
<keyword evidence="2 4" id="KW-0238">DNA-binding</keyword>
<dbReference type="EMBL" id="DYWI01000093">
    <property type="protein sequence ID" value="HJF65464.1"/>
    <property type="molecule type" value="Genomic_DNA"/>
</dbReference>
<dbReference type="PROSITE" id="PS50977">
    <property type="entry name" value="HTH_TETR_2"/>
    <property type="match status" value="1"/>
</dbReference>
<dbReference type="InterPro" id="IPR023772">
    <property type="entry name" value="DNA-bd_HTH_TetR-type_CS"/>
</dbReference>
<evidence type="ECO:0000256" key="3">
    <source>
        <dbReference type="ARBA" id="ARBA00023163"/>
    </source>
</evidence>
<accession>A0A9D2UW76</accession>
<keyword evidence="1" id="KW-0805">Transcription regulation</keyword>
<dbReference type="PANTHER" id="PTHR47506:SF1">
    <property type="entry name" value="HTH-TYPE TRANSCRIPTIONAL REGULATOR YJDC"/>
    <property type="match status" value="1"/>
</dbReference>
<dbReference type="SUPFAM" id="SSF46689">
    <property type="entry name" value="Homeodomain-like"/>
    <property type="match status" value="1"/>
</dbReference>
<gene>
    <name evidence="6" type="ORF">K8U77_05020</name>
</gene>
<evidence type="ECO:0000313" key="7">
    <source>
        <dbReference type="Proteomes" id="UP000786989"/>
    </source>
</evidence>